<dbReference type="SUPFAM" id="SSF103473">
    <property type="entry name" value="MFS general substrate transporter"/>
    <property type="match status" value="1"/>
</dbReference>
<sequence>MSPPLMRQSSQPEWDPRRQGRRLLSLFVDVRDGEVAPLAHAFCAFFCILFAYNLLLPLRDDAGVSLGTNFLPTLFLMSLGAAVIAAPVAASFVSRPGLAKERAVSQLYYAVGSLLLVFYLLYTAASIGGNGAGSTGSAPGLESGREQVVQGEGMALGDSGKDDGAPVDRENPADGAGGSQGAEDAVRNGDAHMTMMGRSLRVCLFLWVGVQNLVALSTMWARCADIFTSDAGARLFGFIGAGGTLGQLAGSATARAVALRLAMGGQSGNQGAAGPPPYQLILLSSFFLFCTGWLASHLRGGQPHGGHKAKGIPQEGSGASGRSYVSRLWEGFALIAASPYLLHLCGYLVLNYSVASLFYFEKSLIVAMSVKDSNSRAAWFATVNMYSGAIIAVIQLTVTGRVIKYLGMPCSLAITPFICTLVQLLVSWSPIPDMIAGAEVGRKVLTYAISRPAREALFTVVSQEERYKAKICIDTVIQRLGDSAGAMIFQVVEGFLALGAHSVASWGSLACVAWCISAYTLGMKNQTLAAAAAAAAGG</sequence>
<feature type="transmembrane region" description="Helical" evidence="2">
    <location>
        <begin position="235"/>
        <end position="258"/>
    </location>
</feature>
<evidence type="ECO:0008006" key="5">
    <source>
        <dbReference type="Google" id="ProtNLM"/>
    </source>
</evidence>
<gene>
    <name evidence="3" type="ORF">OSTQU699_LOCUS8498</name>
</gene>
<evidence type="ECO:0000256" key="1">
    <source>
        <dbReference type="SAM" id="MobiDB-lite"/>
    </source>
</evidence>
<dbReference type="InterPro" id="IPR036259">
    <property type="entry name" value="MFS_trans_sf"/>
</dbReference>
<accession>A0A8S1J7I1</accession>
<organism evidence="3 4">
    <name type="scientific">Ostreobium quekettii</name>
    <dbReference type="NCBI Taxonomy" id="121088"/>
    <lineage>
        <taxon>Eukaryota</taxon>
        <taxon>Viridiplantae</taxon>
        <taxon>Chlorophyta</taxon>
        <taxon>core chlorophytes</taxon>
        <taxon>Ulvophyceae</taxon>
        <taxon>TCBD clade</taxon>
        <taxon>Bryopsidales</taxon>
        <taxon>Ostreobineae</taxon>
        <taxon>Ostreobiaceae</taxon>
        <taxon>Ostreobium</taxon>
    </lineage>
</organism>
<feature type="transmembrane region" description="Helical" evidence="2">
    <location>
        <begin position="332"/>
        <end position="358"/>
    </location>
</feature>
<protein>
    <recommendedName>
        <fullName evidence="5">ADP,ATP carrier protein</fullName>
    </recommendedName>
</protein>
<feature type="transmembrane region" description="Helical" evidence="2">
    <location>
        <begin position="106"/>
        <end position="125"/>
    </location>
</feature>
<name>A0A8S1J7I1_9CHLO</name>
<reference evidence="3" key="1">
    <citation type="submission" date="2020-12" db="EMBL/GenBank/DDBJ databases">
        <authorList>
            <person name="Iha C."/>
        </authorList>
    </citation>
    <scope>NUCLEOTIDE SEQUENCE</scope>
</reference>
<feature type="transmembrane region" description="Helical" evidence="2">
    <location>
        <begin position="75"/>
        <end position="94"/>
    </location>
</feature>
<keyword evidence="2" id="KW-0812">Transmembrane</keyword>
<feature type="region of interest" description="Disordered" evidence="1">
    <location>
        <begin position="154"/>
        <end position="185"/>
    </location>
</feature>
<dbReference type="OrthoDB" id="543971at2759"/>
<feature type="transmembrane region" description="Helical" evidence="2">
    <location>
        <begin position="405"/>
        <end position="426"/>
    </location>
</feature>
<feature type="transmembrane region" description="Helical" evidence="2">
    <location>
        <begin position="503"/>
        <end position="521"/>
    </location>
</feature>
<dbReference type="EMBL" id="CAJHUC010002078">
    <property type="protein sequence ID" value="CAD7703141.1"/>
    <property type="molecule type" value="Genomic_DNA"/>
</dbReference>
<dbReference type="Proteomes" id="UP000708148">
    <property type="component" value="Unassembled WGS sequence"/>
</dbReference>
<feature type="transmembrane region" description="Helical" evidence="2">
    <location>
        <begin position="204"/>
        <end position="223"/>
    </location>
</feature>
<dbReference type="PANTHER" id="PTHR43596">
    <property type="entry name" value="ADP,ATP CARRIER PROTEIN"/>
    <property type="match status" value="1"/>
</dbReference>
<feature type="transmembrane region" description="Helical" evidence="2">
    <location>
        <begin position="378"/>
        <end position="398"/>
    </location>
</feature>
<feature type="transmembrane region" description="Helical" evidence="2">
    <location>
        <begin position="35"/>
        <end position="55"/>
    </location>
</feature>
<evidence type="ECO:0000313" key="4">
    <source>
        <dbReference type="Proteomes" id="UP000708148"/>
    </source>
</evidence>
<keyword evidence="2" id="KW-0472">Membrane</keyword>
<proteinExistence type="predicted"/>
<keyword evidence="2" id="KW-1133">Transmembrane helix</keyword>
<comment type="caution">
    <text evidence="3">The sequence shown here is derived from an EMBL/GenBank/DDBJ whole genome shotgun (WGS) entry which is preliminary data.</text>
</comment>
<evidence type="ECO:0000313" key="3">
    <source>
        <dbReference type="EMBL" id="CAD7703141.1"/>
    </source>
</evidence>
<keyword evidence="4" id="KW-1185">Reference proteome</keyword>
<evidence type="ECO:0000256" key="2">
    <source>
        <dbReference type="SAM" id="Phobius"/>
    </source>
</evidence>
<feature type="compositionally biased region" description="Basic and acidic residues" evidence="1">
    <location>
        <begin position="159"/>
        <end position="172"/>
    </location>
</feature>
<dbReference type="PANTHER" id="PTHR43596:SF1">
    <property type="entry name" value="ADP,ATP CARRIER PROTEIN"/>
    <property type="match status" value="1"/>
</dbReference>
<dbReference type="AlphaFoldDB" id="A0A8S1J7I1"/>